<evidence type="ECO:0000256" key="3">
    <source>
        <dbReference type="ARBA" id="ARBA00022989"/>
    </source>
</evidence>
<dbReference type="SUPFAM" id="SSF56300">
    <property type="entry name" value="Metallo-dependent phosphatases"/>
    <property type="match status" value="1"/>
</dbReference>
<feature type="compositionally biased region" description="Low complexity" evidence="5">
    <location>
        <begin position="638"/>
        <end position="666"/>
    </location>
</feature>
<protein>
    <submittedName>
        <fullName evidence="7">Metallo-dependent phosphatase-like protein</fullName>
    </submittedName>
</protein>
<dbReference type="InterPro" id="IPR029052">
    <property type="entry name" value="Metallo-depent_PP-like"/>
</dbReference>
<evidence type="ECO:0000256" key="4">
    <source>
        <dbReference type="ARBA" id="ARBA00023136"/>
    </source>
</evidence>
<evidence type="ECO:0000256" key="5">
    <source>
        <dbReference type="SAM" id="MobiDB-lite"/>
    </source>
</evidence>
<dbReference type="Gene3D" id="3.60.21.10">
    <property type="match status" value="1"/>
</dbReference>
<dbReference type="GO" id="GO:0005783">
    <property type="term" value="C:endoplasmic reticulum"/>
    <property type="evidence" value="ECO:0007669"/>
    <property type="project" value="TreeGrafter"/>
</dbReference>
<dbReference type="OrthoDB" id="5977743at2759"/>
<feature type="compositionally biased region" description="Basic residues" evidence="5">
    <location>
        <begin position="604"/>
        <end position="614"/>
    </location>
</feature>
<dbReference type="STRING" id="5288.A0A5C5FSP2"/>
<dbReference type="GO" id="GO:0016020">
    <property type="term" value="C:membrane"/>
    <property type="evidence" value="ECO:0007669"/>
    <property type="project" value="UniProtKB-SubCell"/>
</dbReference>
<dbReference type="PANTHER" id="PTHR13315">
    <property type="entry name" value="METALLO PHOSPHOESTERASE RELATED"/>
    <property type="match status" value="1"/>
</dbReference>
<feature type="compositionally biased region" description="Low complexity" evidence="5">
    <location>
        <begin position="534"/>
        <end position="545"/>
    </location>
</feature>
<evidence type="ECO:0000256" key="1">
    <source>
        <dbReference type="ARBA" id="ARBA00004141"/>
    </source>
</evidence>
<feature type="compositionally biased region" description="Acidic residues" evidence="5">
    <location>
        <begin position="581"/>
        <end position="595"/>
    </location>
</feature>
<name>A0A5C5FSP2_9BASI</name>
<dbReference type="InterPro" id="IPR004843">
    <property type="entry name" value="Calcineurin-like_PHP"/>
</dbReference>
<sequence>MNRVVSSPVIRKPSLAPLPRRRRTTLTPPLPPLVLNLVRALVVLLVLWSEHLSFRFAASYSCRFDDTPSVKGRVWDGSLAPGTATPAGWTADPRWRDAAQRGDRRGTPFHVLVVADPQLLDMHSYPGRNWALRWLGVRISDAYARKAWSVVTRLSRGKSGGGVDAVVWLGDLLDSAIQTVDSREYASYVHRFHLLFPLPRASTSSFSALSTRGASSSSSFLVPPIPSIIVPGNHDLGLHRSSTSLAAYGRERFAEAFGPTWGVREWNGWEVVWVDSMALLEDEFWEGDGGQYAGMKRWIDELGQGHVTSPRILLTHIPLYRPDGTSCGRAREHSRPIAQGAGLNYQNELDPRASQYLLRTVRPSVVYSGDDHDACVVRHDGVASPLDGVTPVTETTVKAFSMAMGVRRPGYHLLSLYGPLAPSGTPPEEEEDAPLSFTYTQSNCVLPDALGTYLHVYLPLSLSFLLFFLVPKLAVVVRGAVQRRRYARRSAVARANGSTPRPAGGGGFDGARNGHRHKRSLSATLLGGGGGGSARRSGASGSAAAAEEDADAEDVEAQFPGLLGGTAHLDAVGFGLGGGTGEEDEDDELLSDGDGEGGPGLPLAHHHHHHHHPGMRTPGGHVRRVSRVWLWEGSGKAPSPQGSVSLSSSSRGGPLSTSRNPFSSSSSSSSLLARLAHLPSLALDRLANNTPLRAALRPLYRALRSLWRKAAAPFARLAGGKGWAGQGGQAIAEAVGETGEVAWPAVVAWVAVGVWYAL</sequence>
<dbReference type="AlphaFoldDB" id="A0A5C5FSP2"/>
<keyword evidence="8" id="KW-1185">Reference proteome</keyword>
<dbReference type="PANTHER" id="PTHR13315:SF4">
    <property type="entry name" value="METALLOPHOSPHOESTERASE, ISOFORM E"/>
    <property type="match status" value="1"/>
</dbReference>
<comment type="subcellular location">
    <subcellularLocation>
        <location evidence="1">Membrane</location>
        <topology evidence="1">Multi-pass membrane protein</topology>
    </subcellularLocation>
</comment>
<keyword evidence="2" id="KW-0812">Transmembrane</keyword>
<feature type="region of interest" description="Disordered" evidence="5">
    <location>
        <begin position="488"/>
        <end position="554"/>
    </location>
</feature>
<feature type="region of interest" description="Disordered" evidence="5">
    <location>
        <begin position="574"/>
        <end position="621"/>
    </location>
</feature>
<dbReference type="GO" id="GO:0006506">
    <property type="term" value="P:GPI anchor biosynthetic process"/>
    <property type="evidence" value="ECO:0007669"/>
    <property type="project" value="InterPro"/>
</dbReference>
<evidence type="ECO:0000259" key="6">
    <source>
        <dbReference type="Pfam" id="PF00149"/>
    </source>
</evidence>
<evidence type="ECO:0000313" key="7">
    <source>
        <dbReference type="EMBL" id="TNY18801.1"/>
    </source>
</evidence>
<dbReference type="EMBL" id="SOZI01000121">
    <property type="protein sequence ID" value="TNY18801.1"/>
    <property type="molecule type" value="Genomic_DNA"/>
</dbReference>
<feature type="region of interest" description="Disordered" evidence="5">
    <location>
        <begin position="633"/>
        <end position="666"/>
    </location>
</feature>
<dbReference type="GO" id="GO:0016787">
    <property type="term" value="F:hydrolase activity"/>
    <property type="evidence" value="ECO:0007669"/>
    <property type="project" value="InterPro"/>
</dbReference>
<gene>
    <name evidence="7" type="ORF">DMC30DRAFT_36762</name>
</gene>
<dbReference type="InterPro" id="IPR033308">
    <property type="entry name" value="PGAP5/Cdc1/Ted1"/>
</dbReference>
<evidence type="ECO:0000313" key="8">
    <source>
        <dbReference type="Proteomes" id="UP000311382"/>
    </source>
</evidence>
<dbReference type="Pfam" id="PF00149">
    <property type="entry name" value="Metallophos"/>
    <property type="match status" value="1"/>
</dbReference>
<dbReference type="Proteomes" id="UP000311382">
    <property type="component" value="Unassembled WGS sequence"/>
</dbReference>
<accession>A0A5C5FSP2</accession>
<reference evidence="7 8" key="1">
    <citation type="submission" date="2019-03" db="EMBL/GenBank/DDBJ databases">
        <title>Rhodosporidium diobovatum UCD-FST 08-225 genome sequencing, assembly, and annotation.</title>
        <authorList>
            <person name="Fakankun I.U."/>
            <person name="Fristensky B."/>
            <person name="Levin D.B."/>
        </authorList>
    </citation>
    <scope>NUCLEOTIDE SEQUENCE [LARGE SCALE GENOMIC DNA]</scope>
    <source>
        <strain evidence="7 8">UCD-FST 08-225</strain>
    </source>
</reference>
<feature type="domain" description="Calcineurin-like phosphoesterase" evidence="6">
    <location>
        <begin position="111"/>
        <end position="372"/>
    </location>
</feature>
<organism evidence="7 8">
    <name type="scientific">Rhodotorula diobovata</name>
    <dbReference type="NCBI Taxonomy" id="5288"/>
    <lineage>
        <taxon>Eukaryota</taxon>
        <taxon>Fungi</taxon>
        <taxon>Dikarya</taxon>
        <taxon>Basidiomycota</taxon>
        <taxon>Pucciniomycotina</taxon>
        <taxon>Microbotryomycetes</taxon>
        <taxon>Sporidiobolales</taxon>
        <taxon>Sporidiobolaceae</taxon>
        <taxon>Rhodotorula</taxon>
    </lineage>
</organism>
<keyword evidence="4" id="KW-0472">Membrane</keyword>
<proteinExistence type="predicted"/>
<comment type="caution">
    <text evidence="7">The sequence shown here is derived from an EMBL/GenBank/DDBJ whole genome shotgun (WGS) entry which is preliminary data.</text>
</comment>
<evidence type="ECO:0000256" key="2">
    <source>
        <dbReference type="ARBA" id="ARBA00022692"/>
    </source>
</evidence>
<keyword evidence="3" id="KW-1133">Transmembrane helix</keyword>